<feature type="transmembrane region" description="Helical" evidence="5">
    <location>
        <begin position="139"/>
        <end position="170"/>
    </location>
</feature>
<evidence type="ECO:0000256" key="1">
    <source>
        <dbReference type="ARBA" id="ARBA00004141"/>
    </source>
</evidence>
<sequence>MITIIRYEILKVLRNKRFVFFTLVLPLVFLVVLNAFAKPEGDQGQYITYLAVFCTLFGTAGSGLNTLSTRVAKEKSYIGSIYAVTPYSPGKFIFVTAFVQLLLNVLIAAVIIVFGLAVFRLNIDGMLLKMELLAVYSSLYYIFIGLSLGFLLDVVSLQSLSFPLYMGFMAMNLTNDLGLHMPEFMAHIQKFFPGFYLNKAVGAISAGGNALQDIGMLTLNIAALLVVTLFVYRYKRSAIMG</sequence>
<evidence type="ECO:0000313" key="8">
    <source>
        <dbReference type="Proteomes" id="UP000679779"/>
    </source>
</evidence>
<gene>
    <name evidence="7" type="ORF">J2TS6_33540</name>
</gene>
<organism evidence="7 8">
    <name type="scientific">Paenibacillus albilobatus</name>
    <dbReference type="NCBI Taxonomy" id="2716884"/>
    <lineage>
        <taxon>Bacteria</taxon>
        <taxon>Bacillati</taxon>
        <taxon>Bacillota</taxon>
        <taxon>Bacilli</taxon>
        <taxon>Bacillales</taxon>
        <taxon>Paenibacillaceae</taxon>
        <taxon>Paenibacillus</taxon>
    </lineage>
</organism>
<keyword evidence="2 5" id="KW-0812">Transmembrane</keyword>
<feature type="domain" description="ABC-2 type transporter transmembrane" evidence="6">
    <location>
        <begin position="42"/>
        <end position="229"/>
    </location>
</feature>
<evidence type="ECO:0000256" key="3">
    <source>
        <dbReference type="ARBA" id="ARBA00022989"/>
    </source>
</evidence>
<keyword evidence="3 5" id="KW-1133">Transmembrane helix</keyword>
<reference evidence="7" key="1">
    <citation type="submission" date="2021-03" db="EMBL/GenBank/DDBJ databases">
        <title>Antimicrobial resistance genes in bacteria isolated from Japanese honey, and their potential for conferring macrolide and lincosamide resistance in the American foulbrood pathogen Paenibacillus larvae.</title>
        <authorList>
            <person name="Okamoto M."/>
            <person name="Kumagai M."/>
            <person name="Kanamori H."/>
            <person name="Takamatsu D."/>
        </authorList>
    </citation>
    <scope>NUCLEOTIDE SEQUENCE</scope>
    <source>
        <strain evidence="7">J2TS6</strain>
    </source>
</reference>
<evidence type="ECO:0000256" key="2">
    <source>
        <dbReference type="ARBA" id="ARBA00022692"/>
    </source>
</evidence>
<dbReference type="InterPro" id="IPR051784">
    <property type="entry name" value="Nod_factor_ABC_transporter"/>
</dbReference>
<dbReference type="InterPro" id="IPR013525">
    <property type="entry name" value="ABC2_TM"/>
</dbReference>
<name>A0A919XIV7_9BACL</name>
<dbReference type="Proteomes" id="UP000679779">
    <property type="component" value="Unassembled WGS sequence"/>
</dbReference>
<dbReference type="PANTHER" id="PTHR43229">
    <property type="entry name" value="NODULATION PROTEIN J"/>
    <property type="match status" value="1"/>
</dbReference>
<feature type="transmembrane region" description="Helical" evidence="5">
    <location>
        <begin position="47"/>
        <end position="67"/>
    </location>
</feature>
<dbReference type="AlphaFoldDB" id="A0A919XIV7"/>
<evidence type="ECO:0000256" key="4">
    <source>
        <dbReference type="ARBA" id="ARBA00023136"/>
    </source>
</evidence>
<dbReference type="Pfam" id="PF12698">
    <property type="entry name" value="ABC2_membrane_3"/>
    <property type="match status" value="1"/>
</dbReference>
<dbReference type="GO" id="GO:0140359">
    <property type="term" value="F:ABC-type transporter activity"/>
    <property type="evidence" value="ECO:0007669"/>
    <property type="project" value="InterPro"/>
</dbReference>
<keyword evidence="8" id="KW-1185">Reference proteome</keyword>
<dbReference type="PANTHER" id="PTHR43229:SF6">
    <property type="entry name" value="ABC-TYPE MULTIDRUG TRANSPORT SYSTEM, PERMEASE COMPONENT"/>
    <property type="match status" value="1"/>
</dbReference>
<accession>A0A919XIV7</accession>
<comment type="subcellular location">
    <subcellularLocation>
        <location evidence="1">Membrane</location>
        <topology evidence="1">Multi-pass membrane protein</topology>
    </subcellularLocation>
</comment>
<dbReference type="GO" id="GO:0016020">
    <property type="term" value="C:membrane"/>
    <property type="evidence" value="ECO:0007669"/>
    <property type="project" value="UniProtKB-SubCell"/>
</dbReference>
<dbReference type="RefSeq" id="WP_160038806.1">
    <property type="nucleotide sequence ID" value="NZ_BORQ01000004.1"/>
</dbReference>
<evidence type="ECO:0000259" key="6">
    <source>
        <dbReference type="Pfam" id="PF12698"/>
    </source>
</evidence>
<protein>
    <recommendedName>
        <fullName evidence="6">ABC-2 type transporter transmembrane domain-containing protein</fullName>
    </recommendedName>
</protein>
<proteinExistence type="predicted"/>
<feature type="transmembrane region" description="Helical" evidence="5">
    <location>
        <begin position="214"/>
        <end position="232"/>
    </location>
</feature>
<evidence type="ECO:0000313" key="7">
    <source>
        <dbReference type="EMBL" id="GIO32213.1"/>
    </source>
</evidence>
<feature type="transmembrane region" description="Helical" evidence="5">
    <location>
        <begin position="92"/>
        <end position="119"/>
    </location>
</feature>
<comment type="caution">
    <text evidence="7">The sequence shown here is derived from an EMBL/GenBank/DDBJ whole genome shotgun (WGS) entry which is preliminary data.</text>
</comment>
<evidence type="ECO:0000256" key="5">
    <source>
        <dbReference type="SAM" id="Phobius"/>
    </source>
</evidence>
<dbReference type="EMBL" id="BORQ01000004">
    <property type="protein sequence ID" value="GIO32213.1"/>
    <property type="molecule type" value="Genomic_DNA"/>
</dbReference>
<keyword evidence="4 5" id="KW-0472">Membrane</keyword>